<dbReference type="InterPro" id="IPR058626">
    <property type="entry name" value="MdtA-like_b-barrel"/>
</dbReference>
<feature type="domain" description="CzcB-like C-terminal circularly permuted SH3-like" evidence="7">
    <location>
        <begin position="336"/>
        <end position="394"/>
    </location>
</feature>
<feature type="domain" description="Multidrug resistance protein MdtA-like beta-barrel" evidence="6">
    <location>
        <begin position="272"/>
        <end position="328"/>
    </location>
</feature>
<comment type="caution">
    <text evidence="8">The sequence shown here is derived from an EMBL/GenBank/DDBJ whole genome shotgun (WGS) entry which is preliminary data.</text>
</comment>
<dbReference type="Gene3D" id="2.40.420.20">
    <property type="match status" value="1"/>
</dbReference>
<comment type="subcellular location">
    <subcellularLocation>
        <location evidence="1">Cell membrane</location>
    </subcellularLocation>
</comment>
<dbReference type="Pfam" id="PF25917">
    <property type="entry name" value="BSH_RND"/>
    <property type="match status" value="1"/>
</dbReference>
<dbReference type="InterPro" id="IPR006143">
    <property type="entry name" value="RND_pump_MFP"/>
</dbReference>
<organism evidence="8 9">
    <name type="scientific">Scytonema millei VB511283</name>
    <dbReference type="NCBI Taxonomy" id="1245923"/>
    <lineage>
        <taxon>Bacteria</taxon>
        <taxon>Bacillati</taxon>
        <taxon>Cyanobacteriota</taxon>
        <taxon>Cyanophyceae</taxon>
        <taxon>Nostocales</taxon>
        <taxon>Scytonemataceae</taxon>
        <taxon>Scytonema</taxon>
    </lineage>
</organism>
<sequence length="412" mass="44240">MKSNALLTAKLIGVALIASTFTSGCKSSTLPATASKSPAAIPVKLQTLKSSLVQDNSEFVGTLEAVKRVVLQPEIEGRIVKIHVSNGDRVEKGMPIVQLRSDRTQAEYASAIAKVNSARAVSITALAQLKAAEANKIKAASEVELQEIQYQRAERLVKEGVQARQQLDIAHRDLNTAIAALHAAEEDVEAAKSSSNQMKTEIKQAQAEANAANVSLQYKQVLAPIAGEVGDFPVKVGDYVNIGQTLTNITQNDSVDLRLSVPIEHSSQLKLGLPVESIDPNTNKRIATGSISFINPQVNTGDQAILAKARFSNQNGQLRDGEFVKARVIWSQSPGVLIPTDAVFTIGDQSFVYSVEQQGSKTVVRQKPVQLGNIKGQKYQVLNGVKPGEKIAITEILNLRDNAPVQPIASES</sequence>
<feature type="signal peptide" evidence="4">
    <location>
        <begin position="1"/>
        <end position="20"/>
    </location>
</feature>
<dbReference type="InterPro" id="IPR058649">
    <property type="entry name" value="CzcB_C"/>
</dbReference>
<feature type="chain" id="PRO_5040993177" evidence="4">
    <location>
        <begin position="21"/>
        <end position="412"/>
    </location>
</feature>
<evidence type="ECO:0000313" key="9">
    <source>
        <dbReference type="Proteomes" id="UP000031532"/>
    </source>
</evidence>
<feature type="domain" description="Multidrug resistance protein MdtA-like barrel-sandwich hybrid" evidence="5">
    <location>
        <begin position="69"/>
        <end position="250"/>
    </location>
</feature>
<evidence type="ECO:0000256" key="3">
    <source>
        <dbReference type="SAM" id="Coils"/>
    </source>
</evidence>
<feature type="coiled-coil region" evidence="3">
    <location>
        <begin position="174"/>
        <end position="215"/>
    </location>
</feature>
<dbReference type="InterPro" id="IPR058625">
    <property type="entry name" value="MdtA-like_BSH"/>
</dbReference>
<dbReference type="Pfam" id="PF25944">
    <property type="entry name" value="Beta-barrel_RND"/>
    <property type="match status" value="1"/>
</dbReference>
<accession>A0A9X5I5M5</accession>
<dbReference type="GO" id="GO:0015562">
    <property type="term" value="F:efflux transmembrane transporter activity"/>
    <property type="evidence" value="ECO:0007669"/>
    <property type="project" value="TreeGrafter"/>
</dbReference>
<dbReference type="EMBL" id="JTJC03000004">
    <property type="protein sequence ID" value="NHC36136.1"/>
    <property type="molecule type" value="Genomic_DNA"/>
</dbReference>
<comment type="similarity">
    <text evidence="2">Belongs to the membrane fusion protein (MFP) (TC 8.A.1) family.</text>
</comment>
<keyword evidence="9" id="KW-1185">Reference proteome</keyword>
<dbReference type="PANTHER" id="PTHR30469">
    <property type="entry name" value="MULTIDRUG RESISTANCE PROTEIN MDTA"/>
    <property type="match status" value="1"/>
</dbReference>
<dbReference type="AlphaFoldDB" id="A0A9X5I5M5"/>
<dbReference type="OrthoDB" id="5379451at2"/>
<evidence type="ECO:0000313" key="8">
    <source>
        <dbReference type="EMBL" id="NHC36136.1"/>
    </source>
</evidence>
<evidence type="ECO:0000256" key="2">
    <source>
        <dbReference type="ARBA" id="ARBA00009477"/>
    </source>
</evidence>
<name>A0A9X5I5M5_9CYAN</name>
<dbReference type="Gene3D" id="2.40.50.100">
    <property type="match status" value="1"/>
</dbReference>
<dbReference type="GO" id="GO:1990281">
    <property type="term" value="C:efflux pump complex"/>
    <property type="evidence" value="ECO:0007669"/>
    <property type="project" value="TreeGrafter"/>
</dbReference>
<dbReference type="Pfam" id="PF25975">
    <property type="entry name" value="CzcB_C"/>
    <property type="match status" value="1"/>
</dbReference>
<gene>
    <name evidence="8" type="ORF">QH73_0016035</name>
</gene>
<dbReference type="PANTHER" id="PTHR30469:SF39">
    <property type="entry name" value="SLL0180 PROTEIN"/>
    <property type="match status" value="1"/>
</dbReference>
<keyword evidence="4" id="KW-0732">Signal</keyword>
<keyword evidence="3" id="KW-0175">Coiled coil</keyword>
<evidence type="ECO:0000256" key="1">
    <source>
        <dbReference type="ARBA" id="ARBA00004236"/>
    </source>
</evidence>
<dbReference type="Proteomes" id="UP000031532">
    <property type="component" value="Unassembled WGS sequence"/>
</dbReference>
<evidence type="ECO:0000259" key="6">
    <source>
        <dbReference type="Pfam" id="PF25944"/>
    </source>
</evidence>
<dbReference type="Gene3D" id="2.40.30.170">
    <property type="match status" value="1"/>
</dbReference>
<dbReference type="PROSITE" id="PS51257">
    <property type="entry name" value="PROKAR_LIPOPROTEIN"/>
    <property type="match status" value="1"/>
</dbReference>
<dbReference type="Gene3D" id="1.10.287.470">
    <property type="entry name" value="Helix hairpin bin"/>
    <property type="match status" value="1"/>
</dbReference>
<dbReference type="NCBIfam" id="TIGR01730">
    <property type="entry name" value="RND_mfp"/>
    <property type="match status" value="1"/>
</dbReference>
<dbReference type="SUPFAM" id="SSF111369">
    <property type="entry name" value="HlyD-like secretion proteins"/>
    <property type="match status" value="1"/>
</dbReference>
<protein>
    <submittedName>
        <fullName evidence="8">Efflux RND transporter periplasmic adaptor subunit</fullName>
    </submittedName>
</protein>
<reference evidence="8 9" key="1">
    <citation type="journal article" date="2015" name="Genome Announc.">
        <title>Draft Genome Sequence of the Terrestrial Cyanobacterium Scytonema millei VB511283, Isolated from Eastern India.</title>
        <authorList>
            <person name="Sen D."/>
            <person name="Chandrababunaidu M.M."/>
            <person name="Singh D."/>
            <person name="Sanghi N."/>
            <person name="Ghorai A."/>
            <person name="Mishra G.P."/>
            <person name="Madduluri M."/>
            <person name="Adhikary S.P."/>
            <person name="Tripathy S."/>
        </authorList>
    </citation>
    <scope>NUCLEOTIDE SEQUENCE [LARGE SCALE GENOMIC DNA]</scope>
    <source>
        <strain evidence="8 9">VB511283</strain>
    </source>
</reference>
<evidence type="ECO:0000256" key="4">
    <source>
        <dbReference type="SAM" id="SignalP"/>
    </source>
</evidence>
<evidence type="ECO:0000259" key="5">
    <source>
        <dbReference type="Pfam" id="PF25917"/>
    </source>
</evidence>
<evidence type="ECO:0000259" key="7">
    <source>
        <dbReference type="Pfam" id="PF25975"/>
    </source>
</evidence>
<proteinExistence type="inferred from homology"/>